<dbReference type="CDD" id="cd00075">
    <property type="entry name" value="HATPase"/>
    <property type="match status" value="1"/>
</dbReference>
<evidence type="ECO:0000256" key="2">
    <source>
        <dbReference type="ARBA" id="ARBA00004370"/>
    </source>
</evidence>
<dbReference type="GO" id="GO:0005886">
    <property type="term" value="C:plasma membrane"/>
    <property type="evidence" value="ECO:0007669"/>
    <property type="project" value="TreeGrafter"/>
</dbReference>
<evidence type="ECO:0000259" key="13">
    <source>
        <dbReference type="PROSITE" id="PS50885"/>
    </source>
</evidence>
<dbReference type="Gene3D" id="1.10.287.130">
    <property type="match status" value="1"/>
</dbReference>
<dbReference type="Pfam" id="PF00512">
    <property type="entry name" value="HisKA"/>
    <property type="match status" value="1"/>
</dbReference>
<comment type="subcellular location">
    <subcellularLocation>
        <location evidence="2">Membrane</location>
    </subcellularLocation>
</comment>
<dbReference type="SUPFAM" id="SSF47384">
    <property type="entry name" value="Homodimeric domain of signal transducing histidine kinase"/>
    <property type="match status" value="1"/>
</dbReference>
<dbReference type="SMART" id="SM00388">
    <property type="entry name" value="HisKA"/>
    <property type="match status" value="1"/>
</dbReference>
<dbReference type="InterPro" id="IPR036890">
    <property type="entry name" value="HATPase_C_sf"/>
</dbReference>
<evidence type="ECO:0000256" key="3">
    <source>
        <dbReference type="ARBA" id="ARBA00012438"/>
    </source>
</evidence>
<dbReference type="EC" id="2.7.13.3" evidence="3"/>
<dbReference type="InterPro" id="IPR004358">
    <property type="entry name" value="Sig_transdc_His_kin-like_C"/>
</dbReference>
<dbReference type="InterPro" id="IPR050428">
    <property type="entry name" value="TCS_sensor_his_kinase"/>
</dbReference>
<evidence type="ECO:0000256" key="6">
    <source>
        <dbReference type="ARBA" id="ARBA00022692"/>
    </source>
</evidence>
<keyword evidence="4" id="KW-0597">Phosphoprotein</keyword>
<keyword evidence="6 11" id="KW-0812">Transmembrane</keyword>
<dbReference type="Pfam" id="PF00672">
    <property type="entry name" value="HAMP"/>
    <property type="match status" value="1"/>
</dbReference>
<feature type="domain" description="Histidine kinase" evidence="12">
    <location>
        <begin position="254"/>
        <end position="450"/>
    </location>
</feature>
<accession>Q391M4</accession>
<dbReference type="SMART" id="SM00387">
    <property type="entry name" value="HATPase_c"/>
    <property type="match status" value="1"/>
</dbReference>
<dbReference type="Gene3D" id="3.30.565.10">
    <property type="entry name" value="Histidine kinase-like ATPase, C-terminal domain"/>
    <property type="match status" value="1"/>
</dbReference>
<dbReference type="GeneID" id="45099038"/>
<evidence type="ECO:0000313" key="15">
    <source>
        <dbReference type="Proteomes" id="UP000002705"/>
    </source>
</evidence>
<feature type="domain" description="HAMP" evidence="13">
    <location>
        <begin position="193"/>
        <end position="246"/>
    </location>
</feature>
<keyword evidence="7 14" id="KW-0418">Kinase</keyword>
<dbReference type="CDD" id="cd00082">
    <property type="entry name" value="HisKA"/>
    <property type="match status" value="1"/>
</dbReference>
<keyword evidence="15" id="KW-1185">Reference proteome</keyword>
<evidence type="ECO:0000256" key="11">
    <source>
        <dbReference type="SAM" id="Phobius"/>
    </source>
</evidence>
<dbReference type="PRINTS" id="PR00344">
    <property type="entry name" value="BCTRLSENSOR"/>
</dbReference>
<dbReference type="CDD" id="cd06225">
    <property type="entry name" value="HAMP"/>
    <property type="match status" value="1"/>
</dbReference>
<dbReference type="InterPro" id="IPR003661">
    <property type="entry name" value="HisK_dim/P_dom"/>
</dbReference>
<dbReference type="HOGENOM" id="CLU_000445_89_37_4"/>
<keyword evidence="8 11" id="KW-1133">Transmembrane helix</keyword>
<evidence type="ECO:0000256" key="9">
    <source>
        <dbReference type="ARBA" id="ARBA00023012"/>
    </source>
</evidence>
<evidence type="ECO:0000256" key="4">
    <source>
        <dbReference type="ARBA" id="ARBA00022553"/>
    </source>
</evidence>
<gene>
    <name evidence="14" type="ordered locus">Bcep18194_B2731</name>
</gene>
<protein>
    <recommendedName>
        <fullName evidence="3">histidine kinase</fullName>
        <ecNumber evidence="3">2.7.13.3</ecNumber>
    </recommendedName>
</protein>
<organism evidence="14 15">
    <name type="scientific">Burkholderia lata (strain ATCC 17760 / DSM 23089 / LMG 22485 / NCIMB 9086 / R18194 / 383)</name>
    <dbReference type="NCBI Taxonomy" id="482957"/>
    <lineage>
        <taxon>Bacteria</taxon>
        <taxon>Pseudomonadati</taxon>
        <taxon>Pseudomonadota</taxon>
        <taxon>Betaproteobacteria</taxon>
        <taxon>Burkholderiales</taxon>
        <taxon>Burkholderiaceae</taxon>
        <taxon>Burkholderia</taxon>
        <taxon>Burkholderia cepacia complex</taxon>
    </lineage>
</organism>
<dbReference type="SMART" id="SM00304">
    <property type="entry name" value="HAMP"/>
    <property type="match status" value="1"/>
</dbReference>
<dbReference type="GO" id="GO:0000155">
    <property type="term" value="F:phosphorelay sensor kinase activity"/>
    <property type="evidence" value="ECO:0007669"/>
    <property type="project" value="InterPro"/>
</dbReference>
<evidence type="ECO:0000259" key="12">
    <source>
        <dbReference type="PROSITE" id="PS50109"/>
    </source>
</evidence>
<evidence type="ECO:0000313" key="14">
    <source>
        <dbReference type="EMBL" id="ABB12842.1"/>
    </source>
</evidence>
<keyword evidence="10 11" id="KW-0472">Membrane</keyword>
<comment type="catalytic activity">
    <reaction evidence="1">
        <text>ATP + protein L-histidine = ADP + protein N-phospho-L-histidine.</text>
        <dbReference type="EC" id="2.7.13.3"/>
    </reaction>
</comment>
<dbReference type="PANTHER" id="PTHR45436:SF5">
    <property type="entry name" value="SENSOR HISTIDINE KINASE TRCS"/>
    <property type="match status" value="1"/>
</dbReference>
<keyword evidence="9" id="KW-0902">Two-component regulatory system</keyword>
<evidence type="ECO:0000256" key="1">
    <source>
        <dbReference type="ARBA" id="ARBA00000085"/>
    </source>
</evidence>
<keyword evidence="5" id="KW-0808">Transferase</keyword>
<evidence type="ECO:0000256" key="5">
    <source>
        <dbReference type="ARBA" id="ARBA00022679"/>
    </source>
</evidence>
<dbReference type="AlphaFoldDB" id="Q391M4"/>
<dbReference type="PANTHER" id="PTHR45436">
    <property type="entry name" value="SENSOR HISTIDINE KINASE YKOH"/>
    <property type="match status" value="1"/>
</dbReference>
<dbReference type="InterPro" id="IPR036097">
    <property type="entry name" value="HisK_dim/P_sf"/>
</dbReference>
<feature type="transmembrane region" description="Helical" evidence="11">
    <location>
        <begin position="12"/>
        <end position="36"/>
    </location>
</feature>
<dbReference type="KEGG" id="bur:Bcep18194_B2731"/>
<dbReference type="SUPFAM" id="SSF55874">
    <property type="entry name" value="ATPase domain of HSP90 chaperone/DNA topoisomerase II/histidine kinase"/>
    <property type="match status" value="1"/>
</dbReference>
<dbReference type="InterPro" id="IPR003660">
    <property type="entry name" value="HAMP_dom"/>
</dbReference>
<dbReference type="InterPro" id="IPR005467">
    <property type="entry name" value="His_kinase_dom"/>
</dbReference>
<dbReference type="Proteomes" id="UP000002705">
    <property type="component" value="Chromosome 2"/>
</dbReference>
<dbReference type="Pfam" id="PF02518">
    <property type="entry name" value="HATPase_c"/>
    <property type="match status" value="1"/>
</dbReference>
<evidence type="ECO:0000256" key="7">
    <source>
        <dbReference type="ARBA" id="ARBA00022777"/>
    </source>
</evidence>
<dbReference type="PROSITE" id="PS50885">
    <property type="entry name" value="HAMP"/>
    <property type="match status" value="1"/>
</dbReference>
<dbReference type="EMBL" id="CP000152">
    <property type="protein sequence ID" value="ABB12842.1"/>
    <property type="molecule type" value="Genomic_DNA"/>
</dbReference>
<dbReference type="PATRIC" id="fig|482957.22.peg.6537"/>
<reference evidence="14" key="1">
    <citation type="submission" date="2005-10" db="EMBL/GenBank/DDBJ databases">
        <title>Complete sequence of chromosome 2 of Burkholderia sp. 383.</title>
        <authorList>
            <consortium name="US DOE Joint Genome Institute"/>
            <person name="Copeland A."/>
            <person name="Lucas S."/>
            <person name="Lapidus A."/>
            <person name="Barry K."/>
            <person name="Detter J.C."/>
            <person name="Glavina T."/>
            <person name="Hammon N."/>
            <person name="Israni S."/>
            <person name="Pitluck S."/>
            <person name="Chain P."/>
            <person name="Malfatti S."/>
            <person name="Shin M."/>
            <person name="Vergez L."/>
            <person name="Schmutz J."/>
            <person name="Larimer F."/>
            <person name="Land M."/>
            <person name="Kyrpides N."/>
            <person name="Lykidis A."/>
            <person name="Richardson P."/>
        </authorList>
    </citation>
    <scope>NUCLEOTIDE SEQUENCE [LARGE SCALE GENOMIC DNA]</scope>
    <source>
        <strain evidence="14">383</strain>
    </source>
</reference>
<evidence type="ECO:0000256" key="8">
    <source>
        <dbReference type="ARBA" id="ARBA00022989"/>
    </source>
</evidence>
<dbReference type="RefSeq" id="WP_011356322.1">
    <property type="nucleotide sequence ID" value="NC_007511.1"/>
</dbReference>
<dbReference type="PROSITE" id="PS50109">
    <property type="entry name" value="HIS_KIN"/>
    <property type="match status" value="1"/>
</dbReference>
<name>Q391M4_BURL3</name>
<evidence type="ECO:0000256" key="10">
    <source>
        <dbReference type="ARBA" id="ARBA00023136"/>
    </source>
</evidence>
<dbReference type="InterPro" id="IPR003594">
    <property type="entry name" value="HATPase_dom"/>
</dbReference>
<sequence>MFHHWIRRLSTRLWVTNVVAFAISLALLSALAAYVLDRYPEFFGRRQQMESIRHIEAGLGFGADGRPVSVQLGERPALMFRLLPTEVQYRVLDAAGKPLLASVPSNGDRPWLTEDLAKAAGKVLPTTIDGNAYSVATQRASNGSVVYYVQVAQSRQLLDALIMSRIDPIPKTVGIVLVIATVIFGLTLPLTISRVLKPLREVSRAARGIEPRNLKTRLSPNGIPSEIKPLIDAFNDALTRLENGFAVQQQFLADAAHELQTPLTLVRGQIELQPDIRQKALLLREIDLMARQVKQLLHLAEVSEAQNFSFGDVNGVDVARDVVSLLAGKADAKQVALHIEARDSASRIRADGGALFILLKNILENAINASPSEGVVVLTVLETAIHVDDEGPGIQREHLPLLFDRYWRAPDSRYDGAGLGLAICKEIAVAHQWKLTVDVLATGTRFSVWF</sequence>
<proteinExistence type="predicted"/>